<proteinExistence type="predicted"/>
<organism evidence="1 2">
    <name type="scientific">Rubroshorea leprosula</name>
    <dbReference type="NCBI Taxonomy" id="152421"/>
    <lineage>
        <taxon>Eukaryota</taxon>
        <taxon>Viridiplantae</taxon>
        <taxon>Streptophyta</taxon>
        <taxon>Embryophyta</taxon>
        <taxon>Tracheophyta</taxon>
        <taxon>Spermatophyta</taxon>
        <taxon>Magnoliopsida</taxon>
        <taxon>eudicotyledons</taxon>
        <taxon>Gunneridae</taxon>
        <taxon>Pentapetalae</taxon>
        <taxon>rosids</taxon>
        <taxon>malvids</taxon>
        <taxon>Malvales</taxon>
        <taxon>Dipterocarpaceae</taxon>
        <taxon>Rubroshorea</taxon>
    </lineage>
</organism>
<dbReference type="EMBL" id="BPVZ01000019">
    <property type="protein sequence ID" value="GKV02577.1"/>
    <property type="molecule type" value="Genomic_DNA"/>
</dbReference>
<reference evidence="1 2" key="1">
    <citation type="journal article" date="2021" name="Commun. Biol.">
        <title>The genome of Shorea leprosula (Dipterocarpaceae) highlights the ecological relevance of drought in aseasonal tropical rainforests.</title>
        <authorList>
            <person name="Ng K.K.S."/>
            <person name="Kobayashi M.J."/>
            <person name="Fawcett J.A."/>
            <person name="Hatakeyama M."/>
            <person name="Paape T."/>
            <person name="Ng C.H."/>
            <person name="Ang C.C."/>
            <person name="Tnah L.H."/>
            <person name="Lee C.T."/>
            <person name="Nishiyama T."/>
            <person name="Sese J."/>
            <person name="O'Brien M.J."/>
            <person name="Copetti D."/>
            <person name="Mohd Noor M.I."/>
            <person name="Ong R.C."/>
            <person name="Putra M."/>
            <person name="Sireger I.Z."/>
            <person name="Indrioko S."/>
            <person name="Kosugi Y."/>
            <person name="Izuno A."/>
            <person name="Isagi Y."/>
            <person name="Lee S.L."/>
            <person name="Shimizu K.K."/>
        </authorList>
    </citation>
    <scope>NUCLEOTIDE SEQUENCE [LARGE SCALE GENOMIC DNA]</scope>
    <source>
        <strain evidence="1">214</strain>
    </source>
</reference>
<evidence type="ECO:0000313" key="2">
    <source>
        <dbReference type="Proteomes" id="UP001054252"/>
    </source>
</evidence>
<protein>
    <submittedName>
        <fullName evidence="1">Uncharacterized protein</fullName>
    </submittedName>
</protein>
<dbReference type="Proteomes" id="UP001054252">
    <property type="component" value="Unassembled WGS sequence"/>
</dbReference>
<comment type="caution">
    <text evidence="1">The sequence shown here is derived from an EMBL/GenBank/DDBJ whole genome shotgun (WGS) entry which is preliminary data.</text>
</comment>
<evidence type="ECO:0000313" key="1">
    <source>
        <dbReference type="EMBL" id="GKV02577.1"/>
    </source>
</evidence>
<sequence>MSETFQIPPEESSPYTITLFSKLAFGSSGGEQTRFRRC</sequence>
<gene>
    <name evidence="1" type="ORF">SLEP1_g14999</name>
</gene>
<keyword evidence="2" id="KW-1185">Reference proteome</keyword>
<dbReference type="AlphaFoldDB" id="A0AAV5IUZ5"/>
<name>A0AAV5IUZ5_9ROSI</name>
<accession>A0AAV5IUZ5</accession>